<sequence>MKNKIIIGLVEDKVAIIPAFAF</sequence>
<dbReference type="EMBL" id="UINC01181795">
    <property type="protein sequence ID" value="SVD91672.1"/>
    <property type="molecule type" value="Genomic_DNA"/>
</dbReference>
<reference evidence="1" key="1">
    <citation type="submission" date="2018-05" db="EMBL/GenBank/DDBJ databases">
        <authorList>
            <person name="Lanie J.A."/>
            <person name="Ng W.-L."/>
            <person name="Kazmierczak K.M."/>
            <person name="Andrzejewski T.M."/>
            <person name="Davidsen T.M."/>
            <person name="Wayne K.J."/>
            <person name="Tettelin H."/>
            <person name="Glass J.I."/>
            <person name="Rusch D."/>
            <person name="Podicherti R."/>
            <person name="Tsui H.-C.T."/>
            <person name="Winkler M.E."/>
        </authorList>
    </citation>
    <scope>NUCLEOTIDE SEQUENCE</scope>
</reference>
<protein>
    <submittedName>
        <fullName evidence="1">Uncharacterized protein</fullName>
    </submittedName>
</protein>
<organism evidence="1">
    <name type="scientific">marine metagenome</name>
    <dbReference type="NCBI Taxonomy" id="408172"/>
    <lineage>
        <taxon>unclassified sequences</taxon>
        <taxon>metagenomes</taxon>
        <taxon>ecological metagenomes</taxon>
    </lineage>
</organism>
<evidence type="ECO:0000313" key="1">
    <source>
        <dbReference type="EMBL" id="SVD91672.1"/>
    </source>
</evidence>
<name>A0A382Z847_9ZZZZ</name>
<accession>A0A382Z847</accession>
<dbReference type="AlphaFoldDB" id="A0A382Z847"/>
<gene>
    <name evidence="1" type="ORF">METZ01_LOCUS444526</name>
</gene>
<proteinExistence type="predicted"/>